<dbReference type="EMBL" id="DF820469">
    <property type="protein sequence ID" value="GAK59203.1"/>
    <property type="molecule type" value="Genomic_DNA"/>
</dbReference>
<feature type="transmembrane region" description="Helical" evidence="6">
    <location>
        <begin position="252"/>
        <end position="269"/>
    </location>
</feature>
<dbReference type="InterPro" id="IPR001851">
    <property type="entry name" value="ABC_transp_permease"/>
</dbReference>
<keyword evidence="2" id="KW-1003">Cell membrane</keyword>
<dbReference type="PANTHER" id="PTHR32196:SF15">
    <property type="entry name" value="SUGAR ABC TRANSPORTER PERMEASE PROTEIN"/>
    <property type="match status" value="1"/>
</dbReference>
<dbReference type="STRING" id="1499967.U27_06180"/>
<keyword evidence="4 6" id="KW-1133">Transmembrane helix</keyword>
<protein>
    <submittedName>
        <fullName evidence="7">Ribose transport system permease protein</fullName>
    </submittedName>
</protein>
<evidence type="ECO:0000256" key="3">
    <source>
        <dbReference type="ARBA" id="ARBA00022692"/>
    </source>
</evidence>
<dbReference type="PANTHER" id="PTHR32196">
    <property type="entry name" value="ABC TRANSPORTER PERMEASE PROTEIN YPHD-RELATED-RELATED"/>
    <property type="match status" value="1"/>
</dbReference>
<gene>
    <name evidence="7" type="ORF">U27_06180</name>
</gene>
<dbReference type="CDD" id="cd06579">
    <property type="entry name" value="TM_PBP1_transp_AraH_like"/>
    <property type="match status" value="1"/>
</dbReference>
<feature type="transmembrane region" description="Helical" evidence="6">
    <location>
        <begin position="304"/>
        <end position="321"/>
    </location>
</feature>
<feature type="transmembrane region" description="Helical" evidence="6">
    <location>
        <begin position="221"/>
        <end position="240"/>
    </location>
</feature>
<dbReference type="AlphaFoldDB" id="A0A081C3P8"/>
<evidence type="ECO:0000256" key="6">
    <source>
        <dbReference type="SAM" id="Phobius"/>
    </source>
</evidence>
<evidence type="ECO:0000256" key="5">
    <source>
        <dbReference type="ARBA" id="ARBA00023136"/>
    </source>
</evidence>
<feature type="transmembrane region" description="Helical" evidence="6">
    <location>
        <begin position="176"/>
        <end position="200"/>
    </location>
</feature>
<keyword evidence="5 6" id="KW-0472">Membrane</keyword>
<feature type="transmembrane region" description="Helical" evidence="6">
    <location>
        <begin position="276"/>
        <end position="298"/>
    </location>
</feature>
<evidence type="ECO:0000313" key="8">
    <source>
        <dbReference type="Proteomes" id="UP000030661"/>
    </source>
</evidence>
<dbReference type="eggNOG" id="COG1172">
    <property type="taxonomic scope" value="Bacteria"/>
</dbReference>
<name>A0A081C3P8_VECG1</name>
<dbReference type="GO" id="GO:0005886">
    <property type="term" value="C:plasma membrane"/>
    <property type="evidence" value="ECO:0007669"/>
    <property type="project" value="UniProtKB-SubCell"/>
</dbReference>
<evidence type="ECO:0000256" key="4">
    <source>
        <dbReference type="ARBA" id="ARBA00022989"/>
    </source>
</evidence>
<organism evidence="7">
    <name type="scientific">Vecturithrix granuli</name>
    <dbReference type="NCBI Taxonomy" id="1499967"/>
    <lineage>
        <taxon>Bacteria</taxon>
        <taxon>Candidatus Moduliflexota</taxon>
        <taxon>Candidatus Vecturitrichia</taxon>
        <taxon>Candidatus Vecturitrichales</taxon>
        <taxon>Candidatus Vecturitrichaceae</taxon>
        <taxon>Candidatus Vecturithrix</taxon>
    </lineage>
</organism>
<sequence length="344" mass="36938">MKKIAGIAVLLLAIMVISAVIEPTFLNPYNIKNILRWTGLFGLLSLGEAFVIMTGGIDLSVGSIVGFIGAFAANFIMGYRMPIPLALLICLAMALLMGLAHGVLVTKVGMQPFVVTLCGLFVYRGVIRFAMKDITQGYRNEFQGLKFLTSGRLPSDLWTKGEAPKFITDWSLPMPFIILVIVGIILSIFLNRSIYGRYILALGRNEKAARFSGINTDRMTIIAYIISAVCAGMAAVLFSLDLNTVQPSTAGNMYELYAIAGCVVGGISLKGGEGNILGVIIGVAIVRVLYNAINILGIATQLEFAVIGLVVMIGVGADEVIKNIAAKRRLQEAKQTTTQAQPVK</sequence>
<evidence type="ECO:0000256" key="1">
    <source>
        <dbReference type="ARBA" id="ARBA00004651"/>
    </source>
</evidence>
<evidence type="ECO:0000313" key="7">
    <source>
        <dbReference type="EMBL" id="GAK59203.1"/>
    </source>
</evidence>
<dbReference type="Pfam" id="PF02653">
    <property type="entry name" value="BPD_transp_2"/>
    <property type="match status" value="1"/>
</dbReference>
<keyword evidence="3 6" id="KW-0812">Transmembrane</keyword>
<feature type="transmembrane region" description="Helical" evidence="6">
    <location>
        <begin position="85"/>
        <end position="106"/>
    </location>
</feature>
<keyword evidence="8" id="KW-1185">Reference proteome</keyword>
<dbReference type="Proteomes" id="UP000030661">
    <property type="component" value="Unassembled WGS sequence"/>
</dbReference>
<dbReference type="GO" id="GO:0022857">
    <property type="term" value="F:transmembrane transporter activity"/>
    <property type="evidence" value="ECO:0007669"/>
    <property type="project" value="InterPro"/>
</dbReference>
<dbReference type="HOGENOM" id="CLU_028880_0_2_0"/>
<feature type="transmembrane region" description="Helical" evidence="6">
    <location>
        <begin position="59"/>
        <end position="79"/>
    </location>
</feature>
<proteinExistence type="predicted"/>
<accession>A0A081C3P8</accession>
<comment type="subcellular location">
    <subcellularLocation>
        <location evidence="1">Cell membrane</location>
        <topology evidence="1">Multi-pass membrane protein</topology>
    </subcellularLocation>
</comment>
<reference evidence="7" key="1">
    <citation type="journal article" date="2015" name="PeerJ">
        <title>First genomic representation of candidate bacterial phylum KSB3 points to enhanced environmental sensing as a trigger of wastewater bulking.</title>
        <authorList>
            <person name="Sekiguchi Y."/>
            <person name="Ohashi A."/>
            <person name="Parks D.H."/>
            <person name="Yamauchi T."/>
            <person name="Tyson G.W."/>
            <person name="Hugenholtz P."/>
        </authorList>
    </citation>
    <scope>NUCLEOTIDE SEQUENCE [LARGE SCALE GENOMIC DNA]</scope>
</reference>
<evidence type="ECO:0000256" key="2">
    <source>
        <dbReference type="ARBA" id="ARBA00022475"/>
    </source>
</evidence>